<reference evidence="1" key="2">
    <citation type="submission" date="2020-09" db="EMBL/GenBank/DDBJ databases">
        <authorList>
            <person name="Sun Q."/>
            <person name="Zhou Y."/>
        </authorList>
    </citation>
    <scope>NUCLEOTIDE SEQUENCE</scope>
    <source>
        <strain evidence="1">CGMCC 4.7272</strain>
    </source>
</reference>
<keyword evidence="2" id="KW-1185">Reference proteome</keyword>
<comment type="caution">
    <text evidence="1">The sequence shown here is derived from an EMBL/GenBank/DDBJ whole genome shotgun (WGS) entry which is preliminary data.</text>
</comment>
<accession>A0A917LAJ8</accession>
<dbReference type="Proteomes" id="UP000625682">
    <property type="component" value="Unassembled WGS sequence"/>
</dbReference>
<evidence type="ECO:0000313" key="2">
    <source>
        <dbReference type="Proteomes" id="UP000625682"/>
    </source>
</evidence>
<proteinExistence type="predicted"/>
<dbReference type="AlphaFoldDB" id="A0A917LAJ8"/>
<reference evidence="1" key="1">
    <citation type="journal article" date="2014" name="Int. J. Syst. Evol. Microbiol.">
        <title>Complete genome sequence of Corynebacterium casei LMG S-19264T (=DSM 44701T), isolated from a smear-ripened cheese.</title>
        <authorList>
            <consortium name="US DOE Joint Genome Institute (JGI-PGF)"/>
            <person name="Walter F."/>
            <person name="Albersmeier A."/>
            <person name="Kalinowski J."/>
            <person name="Ruckert C."/>
        </authorList>
    </citation>
    <scope>NUCLEOTIDE SEQUENCE</scope>
    <source>
        <strain evidence="1">CGMCC 4.7272</strain>
    </source>
</reference>
<gene>
    <name evidence="1" type="ORF">GCM10012282_61060</name>
</gene>
<dbReference type="EMBL" id="BMMU01000025">
    <property type="protein sequence ID" value="GGJ55769.1"/>
    <property type="molecule type" value="Genomic_DNA"/>
</dbReference>
<organism evidence="1 2">
    <name type="scientific">Streptomyces lacrimifluminis</name>
    <dbReference type="NCBI Taxonomy" id="1500077"/>
    <lineage>
        <taxon>Bacteria</taxon>
        <taxon>Bacillati</taxon>
        <taxon>Actinomycetota</taxon>
        <taxon>Actinomycetes</taxon>
        <taxon>Kitasatosporales</taxon>
        <taxon>Streptomycetaceae</taxon>
        <taxon>Streptomyces</taxon>
    </lineage>
</organism>
<name>A0A917LAJ8_9ACTN</name>
<evidence type="ECO:0000313" key="1">
    <source>
        <dbReference type="EMBL" id="GGJ55769.1"/>
    </source>
</evidence>
<sequence>MLFATPDPALTITSPPLTDTPVAALAGPAVKVTAEPAITATIRTRSNAFLPIDFPSVAHAW</sequence>
<protein>
    <submittedName>
        <fullName evidence="1">Uncharacterized protein</fullName>
    </submittedName>
</protein>